<feature type="compositionally biased region" description="Basic and acidic residues" evidence="1">
    <location>
        <begin position="1287"/>
        <end position="1298"/>
    </location>
</feature>
<dbReference type="EMBL" id="BMAW01006577">
    <property type="protein sequence ID" value="GFS99430.1"/>
    <property type="molecule type" value="Genomic_DNA"/>
</dbReference>
<feature type="region of interest" description="Disordered" evidence="1">
    <location>
        <begin position="1075"/>
        <end position="1102"/>
    </location>
</feature>
<feature type="compositionally biased region" description="Basic and acidic residues" evidence="1">
    <location>
        <begin position="1263"/>
        <end position="1274"/>
    </location>
</feature>
<feature type="compositionally biased region" description="Basic and acidic residues" evidence="1">
    <location>
        <begin position="1087"/>
        <end position="1102"/>
    </location>
</feature>
<feature type="region of interest" description="Disordered" evidence="1">
    <location>
        <begin position="1250"/>
        <end position="1303"/>
    </location>
</feature>
<comment type="caution">
    <text evidence="2">The sequence shown here is derived from an EMBL/GenBank/DDBJ whole genome shotgun (WGS) entry which is preliminary data.</text>
</comment>
<sequence>KNNTKSFKGNQYSIPNDIIPSSNKRCCQSFGSSDSDDLPDLEELLEECNTPKVDDDQSLNAEKCQKRSLSPIAPGRKIKETKISENVKNNESSKQNIDIVSIISPSIVSENLASVISMRNSSNDQNVEKSTNLIKKNNAKNLKLKQNPRINLDEKKLKNCNIALRNKTNELINVVDSAENKKVAMKIQKTDKKIDSVVEEEKKTRLNSEVIKENKKVEAIDLFLSPSKEINCQNDLVNSSDNHKKSKIIKKAVHSKSRNKSEKNINSAEEHLILSLNEAENFELTVSKNTIPSIILESNIAKNKESFNLDEINLPDLNNTQDHISDNIADTAISVQTVDSPKSNKTELSSRSPGWSKVKQVGKDFRVKKFSRLPVEKNSSNCYLTEVTNVDMDLNRCNISTNESKIDECSKLKKFCDNSISKDICPDFSQDIQHKSSLFNDENLIEQQDAGHIKITSEKAKNIKIEAHARSLRETDDHLNVETVVLKNNKMESLETNERKSKSDKFYEIHSDKNNFKNNSGSCDFPNKPFITDQQNNEVRMLPIECGNSLIDDRTNPFQAVDNMSTNSQQDVQMLPISIESNERLNSNDQGHNNDNQNGSSKLGIEYFDTDNETVKFSVKQMSSNDVPVVKEMLLQTLHNPKSLDKNDANKSFNDCFDDKEIINMNNNSPSEEVFLKPNLKILPKTDVRKEILLSKFSKISKCEITATESVNNEDDNIYYAEHSQQTSQRLLEYGDNIHGQQNPFLDYVAPMNEPLHCTTKLSTDLIKFGGVGSKRESWSHQVEKFDLARFMLCQQKTEKTKVLKRTCLTLEEIQETFAKSNMSGTSEAICSLPFLSGEYRLHVCVSEETLNISVLKVLEVPSDATDIVPSKSDTLLVSEKNIQTSNNNSPLKSPIAIFPSSNAESENSIPDQTSFDDNVRRKNVPFPYLNKYFSDSESTEQLLSPNAKESCLNDSEIFPYFKPLSSDQCTNKNERNYLINSKIVNENDTKKEAQNIFQNSNHVGDNIVNSMKEMIVNKDIQSSSNLAEIDDNFQNLPPTQLYLGNKNSLESYGKKCSLDGTSGVNETVAERMEDHFSSNENASNTFKEEKNKAKELEEKNKTPEKIASEIQLSNDEVKSIASSASDDNANFDSISLYKKTGTACSDYAKLVDSEGLSTDPHMAFASELVAPLKNIAIKMKAEENNETDCQEKQGKRKIPPEMPVLSKENSYLVDFEELVTNMNKNSSANNSTLKASRLSLKSKRNMKKFKRIKKYDSDDDSDSSHSSKSELHASNHSTKNVAHISLESEKTKNKESSEYLQEQSTLNSFFSEDITNMVSI</sequence>
<dbReference type="OrthoDB" id="6426450at2759"/>
<dbReference type="Proteomes" id="UP000887013">
    <property type="component" value="Unassembled WGS sequence"/>
</dbReference>
<accession>A0A8X6N7J8</accession>
<name>A0A8X6N7J8_NEPPI</name>
<evidence type="ECO:0000313" key="2">
    <source>
        <dbReference type="EMBL" id="GFS99430.1"/>
    </source>
</evidence>
<gene>
    <name evidence="2" type="primary">NCL1_54959</name>
    <name evidence="2" type="ORF">NPIL_628521</name>
</gene>
<proteinExistence type="predicted"/>
<evidence type="ECO:0000313" key="3">
    <source>
        <dbReference type="Proteomes" id="UP000887013"/>
    </source>
</evidence>
<feature type="non-terminal residue" evidence="2">
    <location>
        <position position="1"/>
    </location>
</feature>
<reference evidence="2" key="1">
    <citation type="submission" date="2020-08" db="EMBL/GenBank/DDBJ databases">
        <title>Multicomponent nature underlies the extraordinary mechanical properties of spider dragline silk.</title>
        <authorList>
            <person name="Kono N."/>
            <person name="Nakamura H."/>
            <person name="Mori M."/>
            <person name="Yoshida Y."/>
            <person name="Ohtoshi R."/>
            <person name="Malay A.D."/>
            <person name="Moran D.A.P."/>
            <person name="Tomita M."/>
            <person name="Numata K."/>
            <person name="Arakawa K."/>
        </authorList>
    </citation>
    <scope>NUCLEOTIDE SEQUENCE</scope>
</reference>
<keyword evidence="3" id="KW-1185">Reference proteome</keyword>
<protein>
    <submittedName>
        <fullName evidence="2">Uncharacterized protein</fullName>
    </submittedName>
</protein>
<organism evidence="2 3">
    <name type="scientific">Nephila pilipes</name>
    <name type="common">Giant wood spider</name>
    <name type="synonym">Nephila maculata</name>
    <dbReference type="NCBI Taxonomy" id="299642"/>
    <lineage>
        <taxon>Eukaryota</taxon>
        <taxon>Metazoa</taxon>
        <taxon>Ecdysozoa</taxon>
        <taxon>Arthropoda</taxon>
        <taxon>Chelicerata</taxon>
        <taxon>Arachnida</taxon>
        <taxon>Araneae</taxon>
        <taxon>Araneomorphae</taxon>
        <taxon>Entelegynae</taxon>
        <taxon>Araneoidea</taxon>
        <taxon>Nephilidae</taxon>
        <taxon>Nephila</taxon>
    </lineage>
</organism>
<evidence type="ECO:0000256" key="1">
    <source>
        <dbReference type="SAM" id="MobiDB-lite"/>
    </source>
</evidence>